<sequence>MSLVEKLAYRFILMNKDKATLYGSIKNICQVAQLGINLTVKFSDPVSIESFLLTGQILQVISTDNITIQLILAPSYHVPQFLQIC</sequence>
<proteinExistence type="predicted"/>
<reference evidence="1 2" key="1">
    <citation type="journal article" date="2013" name="Genome Announc.">
        <title>Complete Genome Sequence of Glaciecola psychrophila Strain 170T.</title>
        <authorList>
            <person name="Yin J."/>
            <person name="Chen J."/>
            <person name="Liu G."/>
            <person name="Yu Y."/>
            <person name="Song L."/>
            <person name="Wang X."/>
            <person name="Qu X."/>
        </authorList>
    </citation>
    <scope>NUCLEOTIDE SEQUENCE [LARGE SCALE GENOMIC DNA]</scope>
    <source>
        <strain evidence="1 2">170</strain>
    </source>
</reference>
<evidence type="ECO:0000313" key="1">
    <source>
        <dbReference type="EMBL" id="AGH47165.1"/>
    </source>
</evidence>
<accession>K7AAR2</accession>
<dbReference type="KEGG" id="gps:C427_5066"/>
<dbReference type="STRING" id="1129794.C427_5066"/>
<dbReference type="Proteomes" id="UP000011864">
    <property type="component" value="Chromosome"/>
</dbReference>
<evidence type="ECO:0000313" key="2">
    <source>
        <dbReference type="Proteomes" id="UP000011864"/>
    </source>
</evidence>
<dbReference type="RefSeq" id="WP_007641382.1">
    <property type="nucleotide sequence ID" value="NC_020514.1"/>
</dbReference>
<name>K7AAR2_9ALTE</name>
<protein>
    <submittedName>
        <fullName evidence="1">Uncharacterized protein</fullName>
    </submittedName>
</protein>
<keyword evidence="2" id="KW-1185">Reference proteome</keyword>
<dbReference type="AlphaFoldDB" id="K7AAR2"/>
<dbReference type="EMBL" id="CP003837">
    <property type="protein sequence ID" value="AGH47165.1"/>
    <property type="molecule type" value="Genomic_DNA"/>
</dbReference>
<organism evidence="1 2">
    <name type="scientific">Paraglaciecola psychrophila 170</name>
    <dbReference type="NCBI Taxonomy" id="1129794"/>
    <lineage>
        <taxon>Bacteria</taxon>
        <taxon>Pseudomonadati</taxon>
        <taxon>Pseudomonadota</taxon>
        <taxon>Gammaproteobacteria</taxon>
        <taxon>Alteromonadales</taxon>
        <taxon>Alteromonadaceae</taxon>
        <taxon>Paraglaciecola</taxon>
    </lineage>
</organism>
<gene>
    <name evidence="1" type="ORF">C427_5066</name>
</gene>
<dbReference type="PATRIC" id="fig|1129794.4.peg.5052"/>
<dbReference type="HOGENOM" id="CLU_2509701_0_0_6"/>